<sequence length="404" mass="44983">MIDLTTLPSCALPCLTAQCSSNTTCICDIGSAADSCILSACYLSEALSTRVRLGKDCQTPARDRTMEFNLLVFIAGSITVTIVIARLIYKQFFTRKKRLEMQDWAILIAAIPAIACIGLTSGGLTAHGLGRDIWAVPEADLLYFGSYFYAAQILYVTIIAILKLSLCFFYLNVFPCRITHKILWATVVFHVLGGIAFVVGIVFECLPISNQWARYDLSATTPQEAKCISINALGWANAILNVASDLWLLLVPLYQIKQLDLHWKKKIGVTVMFGTGACITVISFLRLKSLIQFGTTTNPTWDQWDLVWWSAVEIIVGFLCTSLPTMRLILVRLAPRIFSNARNTPRREVWSSAHDIEISSICPPSPAKLSSAIYYKDNLIIDPERFEIRTQPLGDVPSFKKIHS</sequence>
<feature type="transmembrane region" description="Helical" evidence="6">
    <location>
        <begin position="183"/>
        <end position="203"/>
    </location>
</feature>
<comment type="subcellular location">
    <subcellularLocation>
        <location evidence="1">Membrane</location>
        <topology evidence="1">Multi-pass membrane protein</topology>
    </subcellularLocation>
</comment>
<dbReference type="HOGENOM" id="CLU_028200_6_4_1"/>
<keyword evidence="4 6" id="KW-0472">Membrane</keyword>
<dbReference type="STRING" id="1531966.A0A0A1SKF5"/>
<dbReference type="AlphaFoldDB" id="A0A0A1SKF5"/>
<evidence type="ECO:0000313" key="9">
    <source>
        <dbReference type="Proteomes" id="UP000039046"/>
    </source>
</evidence>
<evidence type="ECO:0000256" key="2">
    <source>
        <dbReference type="ARBA" id="ARBA00022692"/>
    </source>
</evidence>
<keyword evidence="3 6" id="KW-1133">Transmembrane helix</keyword>
<dbReference type="InterPro" id="IPR052337">
    <property type="entry name" value="SAT4-like"/>
</dbReference>
<dbReference type="GO" id="GO:0016020">
    <property type="term" value="C:membrane"/>
    <property type="evidence" value="ECO:0007669"/>
    <property type="project" value="UniProtKB-SubCell"/>
</dbReference>
<dbReference type="Pfam" id="PF20684">
    <property type="entry name" value="Fung_rhodopsin"/>
    <property type="match status" value="1"/>
</dbReference>
<evidence type="ECO:0000256" key="4">
    <source>
        <dbReference type="ARBA" id="ARBA00023136"/>
    </source>
</evidence>
<reference evidence="8 9" key="1">
    <citation type="journal article" date="2015" name="Genome Announc.">
        <title>Draft Genome Sequence and Gene Annotation of the Entomopathogenic Fungus Verticillium hemipterigenum.</title>
        <authorList>
            <person name="Horn F."/>
            <person name="Habel A."/>
            <person name="Scharf D.H."/>
            <person name="Dworschak J."/>
            <person name="Brakhage A.A."/>
            <person name="Guthke R."/>
            <person name="Hertweck C."/>
            <person name="Linde J."/>
        </authorList>
    </citation>
    <scope>NUCLEOTIDE SEQUENCE [LARGE SCALE GENOMIC DNA]</scope>
</reference>
<feature type="transmembrane region" description="Helical" evidence="6">
    <location>
        <begin position="232"/>
        <end position="255"/>
    </location>
</feature>
<gene>
    <name evidence="8" type="ORF">VHEMI00844</name>
</gene>
<feature type="transmembrane region" description="Helical" evidence="6">
    <location>
        <begin position="70"/>
        <end position="89"/>
    </location>
</feature>
<evidence type="ECO:0000313" key="8">
    <source>
        <dbReference type="EMBL" id="CEJ80673.1"/>
    </source>
</evidence>
<keyword evidence="2 6" id="KW-0812">Transmembrane</keyword>
<evidence type="ECO:0000259" key="7">
    <source>
        <dbReference type="Pfam" id="PF20684"/>
    </source>
</evidence>
<evidence type="ECO:0000256" key="1">
    <source>
        <dbReference type="ARBA" id="ARBA00004141"/>
    </source>
</evidence>
<dbReference type="PANTHER" id="PTHR33048">
    <property type="entry name" value="PTH11-LIKE INTEGRAL MEMBRANE PROTEIN (AFU_ORTHOLOGUE AFUA_5G11245)"/>
    <property type="match status" value="1"/>
</dbReference>
<evidence type="ECO:0000256" key="5">
    <source>
        <dbReference type="ARBA" id="ARBA00038359"/>
    </source>
</evidence>
<feature type="transmembrane region" description="Helical" evidence="6">
    <location>
        <begin position="267"/>
        <end position="287"/>
    </location>
</feature>
<proteinExistence type="inferred from homology"/>
<evidence type="ECO:0000256" key="6">
    <source>
        <dbReference type="SAM" id="Phobius"/>
    </source>
</evidence>
<dbReference type="EMBL" id="CDHN01000001">
    <property type="protein sequence ID" value="CEJ80673.1"/>
    <property type="molecule type" value="Genomic_DNA"/>
</dbReference>
<dbReference type="Proteomes" id="UP000039046">
    <property type="component" value="Unassembled WGS sequence"/>
</dbReference>
<comment type="similarity">
    <text evidence="5">Belongs to the SAT4 family.</text>
</comment>
<dbReference type="InterPro" id="IPR049326">
    <property type="entry name" value="Rhodopsin_dom_fungi"/>
</dbReference>
<dbReference type="OrthoDB" id="2496787at2759"/>
<protein>
    <recommendedName>
        <fullName evidence="7">Rhodopsin domain-containing protein</fullName>
    </recommendedName>
</protein>
<evidence type="ECO:0000256" key="3">
    <source>
        <dbReference type="ARBA" id="ARBA00022989"/>
    </source>
</evidence>
<feature type="transmembrane region" description="Helical" evidence="6">
    <location>
        <begin position="307"/>
        <end position="330"/>
    </location>
</feature>
<name>A0A0A1SKF5_9HYPO</name>
<feature type="transmembrane region" description="Helical" evidence="6">
    <location>
        <begin position="104"/>
        <end position="127"/>
    </location>
</feature>
<feature type="domain" description="Rhodopsin" evidence="7">
    <location>
        <begin position="89"/>
        <end position="331"/>
    </location>
</feature>
<dbReference type="PANTHER" id="PTHR33048:SF143">
    <property type="entry name" value="EXTRACELLULAR MEMBRANE PROTEIN CFEM DOMAIN-CONTAINING PROTEIN-RELATED"/>
    <property type="match status" value="1"/>
</dbReference>
<feature type="transmembrane region" description="Helical" evidence="6">
    <location>
        <begin position="147"/>
        <end position="171"/>
    </location>
</feature>
<accession>A0A0A1SKF5</accession>
<organism evidence="8 9">
    <name type="scientific">[Torrubiella] hemipterigena</name>
    <dbReference type="NCBI Taxonomy" id="1531966"/>
    <lineage>
        <taxon>Eukaryota</taxon>
        <taxon>Fungi</taxon>
        <taxon>Dikarya</taxon>
        <taxon>Ascomycota</taxon>
        <taxon>Pezizomycotina</taxon>
        <taxon>Sordariomycetes</taxon>
        <taxon>Hypocreomycetidae</taxon>
        <taxon>Hypocreales</taxon>
        <taxon>Clavicipitaceae</taxon>
        <taxon>Clavicipitaceae incertae sedis</taxon>
        <taxon>'Torrubiella' clade</taxon>
    </lineage>
</organism>
<keyword evidence="9" id="KW-1185">Reference proteome</keyword>